<sequence>MYNMKKLILFAIFWAAFGRFEVNKLFSDDSGELYSIQAISDREKPFMEAIEGCSMKCGEICSRFTSGSALIECMNLCGCKALVRKVEKSQNDNIYDNEYQNRRLF</sequence>
<evidence type="ECO:0000313" key="3">
    <source>
        <dbReference type="Proteomes" id="UP001162131"/>
    </source>
</evidence>
<keyword evidence="3" id="KW-1185">Reference proteome</keyword>
<reference evidence="2" key="1">
    <citation type="submission" date="2021-09" db="EMBL/GenBank/DDBJ databases">
        <authorList>
            <consortium name="AG Swart"/>
            <person name="Singh M."/>
            <person name="Singh A."/>
            <person name="Seah K."/>
            <person name="Emmerich C."/>
        </authorList>
    </citation>
    <scope>NUCLEOTIDE SEQUENCE</scope>
    <source>
        <strain evidence="2">ATCC30299</strain>
    </source>
</reference>
<proteinExistence type="predicted"/>
<evidence type="ECO:0000256" key="1">
    <source>
        <dbReference type="SAM" id="SignalP"/>
    </source>
</evidence>
<organism evidence="2 3">
    <name type="scientific">Blepharisma stoltei</name>
    <dbReference type="NCBI Taxonomy" id="1481888"/>
    <lineage>
        <taxon>Eukaryota</taxon>
        <taxon>Sar</taxon>
        <taxon>Alveolata</taxon>
        <taxon>Ciliophora</taxon>
        <taxon>Postciliodesmatophora</taxon>
        <taxon>Heterotrichea</taxon>
        <taxon>Heterotrichida</taxon>
        <taxon>Blepharismidae</taxon>
        <taxon>Blepharisma</taxon>
    </lineage>
</organism>
<evidence type="ECO:0000313" key="2">
    <source>
        <dbReference type="EMBL" id="CAG9319956.1"/>
    </source>
</evidence>
<accession>A0AAU9J135</accession>
<dbReference type="AlphaFoldDB" id="A0AAU9J135"/>
<keyword evidence="1" id="KW-0732">Signal</keyword>
<feature type="signal peptide" evidence="1">
    <location>
        <begin position="1"/>
        <end position="18"/>
    </location>
</feature>
<protein>
    <submittedName>
        <fullName evidence="2">Uncharacterized protein</fullName>
    </submittedName>
</protein>
<name>A0AAU9J135_9CILI</name>
<gene>
    <name evidence="2" type="ORF">BSTOLATCC_MIC25199</name>
</gene>
<feature type="chain" id="PRO_5043650498" evidence="1">
    <location>
        <begin position="19"/>
        <end position="105"/>
    </location>
</feature>
<dbReference type="Proteomes" id="UP001162131">
    <property type="component" value="Unassembled WGS sequence"/>
</dbReference>
<dbReference type="EMBL" id="CAJZBQ010000024">
    <property type="protein sequence ID" value="CAG9319956.1"/>
    <property type="molecule type" value="Genomic_DNA"/>
</dbReference>
<comment type="caution">
    <text evidence="2">The sequence shown here is derived from an EMBL/GenBank/DDBJ whole genome shotgun (WGS) entry which is preliminary data.</text>
</comment>